<dbReference type="EMBL" id="DSBT01000056">
    <property type="protein sequence ID" value="HDP76920.1"/>
    <property type="molecule type" value="Genomic_DNA"/>
</dbReference>
<dbReference type="Proteomes" id="UP000886198">
    <property type="component" value="Unassembled WGS sequence"/>
</dbReference>
<accession>A0A7C1GRW4</accession>
<dbReference type="AlphaFoldDB" id="A0A7C1GRW4"/>
<reference evidence="2" key="1">
    <citation type="journal article" date="2020" name="mSystems">
        <title>Genome- and Community-Level Interaction Insights into Carbon Utilization and Element Cycling Functions of Hydrothermarchaeota in Hydrothermal Sediment.</title>
        <authorList>
            <person name="Zhou Z."/>
            <person name="Liu Y."/>
            <person name="Xu W."/>
            <person name="Pan J."/>
            <person name="Luo Z.H."/>
            <person name="Li M."/>
        </authorList>
    </citation>
    <scope>NUCLEOTIDE SEQUENCE [LARGE SCALE GENOMIC DNA]</scope>
    <source>
        <strain evidence="2">SpSt-1179</strain>
    </source>
</reference>
<dbReference type="InterPro" id="IPR028098">
    <property type="entry name" value="Glyco_trans_4-like_N"/>
</dbReference>
<proteinExistence type="predicted"/>
<dbReference type="Gene3D" id="3.40.50.2000">
    <property type="entry name" value="Glycogen Phosphorylase B"/>
    <property type="match status" value="2"/>
</dbReference>
<dbReference type="Pfam" id="PF13439">
    <property type="entry name" value="Glyco_transf_4"/>
    <property type="match status" value="1"/>
</dbReference>
<dbReference type="GO" id="GO:0016740">
    <property type="term" value="F:transferase activity"/>
    <property type="evidence" value="ECO:0007669"/>
    <property type="project" value="UniProtKB-KW"/>
</dbReference>
<keyword evidence="2" id="KW-0808">Transferase</keyword>
<name>A0A7C1GRW4_9BACT</name>
<gene>
    <name evidence="2" type="ORF">ENN47_01795</name>
</gene>
<evidence type="ECO:0000259" key="1">
    <source>
        <dbReference type="Pfam" id="PF13439"/>
    </source>
</evidence>
<evidence type="ECO:0000313" key="2">
    <source>
        <dbReference type="EMBL" id="HDP76920.1"/>
    </source>
</evidence>
<protein>
    <submittedName>
        <fullName evidence="2">Glycosyl transferase family 1</fullName>
    </submittedName>
</protein>
<sequence length="365" mass="43250">MKVLVIGYGHTKNDKRVARTVDVFRECGFVHYQYWEDVEGRDKDEQWTNVRYYPLNRDFMKGPGRYVKRLHFDREILRLVREKDYDLAYFHFSPASMPLKIFCEVKKRGKKLIYDLHEIMPEQRLPERASLFKPIMWKILRKQFALCDGLVFASEDASDYMFQRTKQFTKRFILPNYANDFGSVAFKKHRKDEIIVVGGTQRDVSISEELVKRLKDEFRIISIGMKWSAADENIPFLKYEQMMKRISRALFTLIAFHSRSDLYYKNDIYSLPHKFYDSLAAGTPLIVAKRFASMRRIVERTGTGLVLDLIQEPEKDFAEISNALNSYEEFLINLERYHDDFVWDKSKKDNFIRFAEETCGVSEGS</sequence>
<dbReference type="SUPFAM" id="SSF53756">
    <property type="entry name" value="UDP-Glycosyltransferase/glycogen phosphorylase"/>
    <property type="match status" value="1"/>
</dbReference>
<feature type="domain" description="Glycosyltransferase subfamily 4-like N-terminal" evidence="1">
    <location>
        <begin position="43"/>
        <end position="163"/>
    </location>
</feature>
<comment type="caution">
    <text evidence="2">The sequence shown here is derived from an EMBL/GenBank/DDBJ whole genome shotgun (WGS) entry which is preliminary data.</text>
</comment>
<organism evidence="2">
    <name type="scientific">Mesotoga infera</name>
    <dbReference type="NCBI Taxonomy" id="1236046"/>
    <lineage>
        <taxon>Bacteria</taxon>
        <taxon>Thermotogati</taxon>
        <taxon>Thermotogota</taxon>
        <taxon>Thermotogae</taxon>
        <taxon>Kosmotogales</taxon>
        <taxon>Kosmotogaceae</taxon>
        <taxon>Mesotoga</taxon>
    </lineage>
</organism>